<protein>
    <submittedName>
        <fullName evidence="2">Uncharacterized protein</fullName>
    </submittedName>
</protein>
<feature type="transmembrane region" description="Helical" evidence="1">
    <location>
        <begin position="32"/>
        <end position="58"/>
    </location>
</feature>
<organism evidence="2 3">
    <name type="scientific">Chitinophaga pinensis</name>
    <dbReference type="NCBI Taxonomy" id="79329"/>
    <lineage>
        <taxon>Bacteria</taxon>
        <taxon>Pseudomonadati</taxon>
        <taxon>Bacteroidota</taxon>
        <taxon>Chitinophagia</taxon>
        <taxon>Chitinophagales</taxon>
        <taxon>Chitinophagaceae</taxon>
        <taxon>Chitinophaga</taxon>
    </lineage>
</organism>
<keyword evidence="1" id="KW-0472">Membrane</keyword>
<gene>
    <name evidence="2" type="ORF">FEF09_20295</name>
</gene>
<evidence type="ECO:0000256" key="1">
    <source>
        <dbReference type="SAM" id="Phobius"/>
    </source>
</evidence>
<dbReference type="RefSeq" id="WP_146306795.1">
    <property type="nucleotide sequence ID" value="NZ_VOHS01000024.1"/>
</dbReference>
<dbReference type="EMBL" id="VOHS01000024">
    <property type="protein sequence ID" value="TWV98767.1"/>
    <property type="molecule type" value="Genomic_DNA"/>
</dbReference>
<keyword evidence="3" id="KW-1185">Reference proteome</keyword>
<sequence>MKRILQNTFLAVGIITIIPFVVTLGSTASIGAAIWISLFFIFCAAFPTYLAVLIYYFVKRKIENKVYAMICGALLPLSIYHLCMLLLIVIGFDKPWSTFVQTVAHEYTDEYGLPNILAILLTIAIPIADLLIDKIARDLKDYK</sequence>
<evidence type="ECO:0000313" key="3">
    <source>
        <dbReference type="Proteomes" id="UP000318815"/>
    </source>
</evidence>
<dbReference type="OrthoDB" id="678534at2"/>
<name>A0A5C6LQ84_9BACT</name>
<keyword evidence="1" id="KW-0812">Transmembrane</keyword>
<comment type="caution">
    <text evidence="2">The sequence shown here is derived from an EMBL/GenBank/DDBJ whole genome shotgun (WGS) entry which is preliminary data.</text>
</comment>
<reference evidence="2 3" key="1">
    <citation type="submission" date="2019-08" db="EMBL/GenBank/DDBJ databases">
        <title>Whole genome sequencing of chitin degrading bacteria Chitinophaga pinensis YS16.</title>
        <authorList>
            <person name="Singh R.P."/>
            <person name="Manchanda G."/>
            <person name="Maurya I.K."/>
            <person name="Joshi N.K."/>
            <person name="Srivastava A.K."/>
        </authorList>
    </citation>
    <scope>NUCLEOTIDE SEQUENCE [LARGE SCALE GENOMIC DNA]</scope>
    <source>
        <strain evidence="2 3">YS-16</strain>
    </source>
</reference>
<dbReference type="Proteomes" id="UP000318815">
    <property type="component" value="Unassembled WGS sequence"/>
</dbReference>
<keyword evidence="1" id="KW-1133">Transmembrane helix</keyword>
<feature type="transmembrane region" description="Helical" evidence="1">
    <location>
        <begin position="70"/>
        <end position="92"/>
    </location>
</feature>
<dbReference type="AlphaFoldDB" id="A0A5C6LQ84"/>
<feature type="transmembrane region" description="Helical" evidence="1">
    <location>
        <begin position="112"/>
        <end position="132"/>
    </location>
</feature>
<evidence type="ECO:0000313" key="2">
    <source>
        <dbReference type="EMBL" id="TWV98767.1"/>
    </source>
</evidence>
<proteinExistence type="predicted"/>
<feature type="transmembrane region" description="Helical" evidence="1">
    <location>
        <begin position="7"/>
        <end position="26"/>
    </location>
</feature>
<accession>A0A5C6LQ84</accession>